<protein>
    <recommendedName>
        <fullName evidence="1">PARP alpha-helical domain-containing protein</fullName>
    </recommendedName>
</protein>
<dbReference type="PROSITE" id="PS51060">
    <property type="entry name" value="PARP_ALPHA_HD"/>
    <property type="match status" value="1"/>
</dbReference>
<proteinExistence type="predicted"/>
<feature type="domain" description="PARP alpha-helical" evidence="1">
    <location>
        <begin position="1"/>
        <end position="84"/>
    </location>
</feature>
<evidence type="ECO:0000259" key="1">
    <source>
        <dbReference type="PROSITE" id="PS51060"/>
    </source>
</evidence>
<evidence type="ECO:0000313" key="2">
    <source>
        <dbReference type="EMBL" id="QHU05611.1"/>
    </source>
</evidence>
<name>A0A6C0JKP6_9ZZZZ</name>
<dbReference type="InterPro" id="IPR036616">
    <property type="entry name" value="Poly(ADP-ribose)pol_reg_dom_sf"/>
</dbReference>
<dbReference type="GO" id="GO:0003950">
    <property type="term" value="F:NAD+ poly-ADP-ribosyltransferase activity"/>
    <property type="evidence" value="ECO:0007669"/>
    <property type="project" value="InterPro"/>
</dbReference>
<dbReference type="EMBL" id="MN740417">
    <property type="protein sequence ID" value="QHU05611.1"/>
    <property type="molecule type" value="Genomic_DNA"/>
</dbReference>
<dbReference type="AlphaFoldDB" id="A0A6C0JKP6"/>
<reference evidence="2" key="1">
    <citation type="journal article" date="2020" name="Nature">
        <title>Giant virus diversity and host interactions through global metagenomics.</title>
        <authorList>
            <person name="Schulz F."/>
            <person name="Roux S."/>
            <person name="Paez-Espino D."/>
            <person name="Jungbluth S."/>
            <person name="Walsh D.A."/>
            <person name="Denef V.J."/>
            <person name="McMahon K.D."/>
            <person name="Konstantinidis K.T."/>
            <person name="Eloe-Fadrosh E.A."/>
            <person name="Kyrpides N.C."/>
            <person name="Woyke T."/>
        </authorList>
    </citation>
    <scope>NUCLEOTIDE SEQUENCE</scope>
    <source>
        <strain evidence="2">GVMAG-M-3300027736-24</strain>
    </source>
</reference>
<dbReference type="Gene3D" id="1.20.142.10">
    <property type="entry name" value="Poly(ADP-ribose) polymerase, regulatory domain"/>
    <property type="match status" value="1"/>
</dbReference>
<sequence length="85" mass="9982">MLSKLTQRSLYAGYRSLNKLEECIQHKGHAKDIEQYCSEFYRNIPHNTTPVLTIETIKIKKQEILSMIQINAQAEVEEAFRKQNK</sequence>
<dbReference type="Pfam" id="PF02877">
    <property type="entry name" value="PARP_reg"/>
    <property type="match status" value="1"/>
</dbReference>
<dbReference type="InterPro" id="IPR004102">
    <property type="entry name" value="Poly(ADP-ribose)pol_reg_dom"/>
</dbReference>
<accession>A0A6C0JKP6</accession>
<dbReference type="SUPFAM" id="SSF47587">
    <property type="entry name" value="Domain of poly(ADP-ribose) polymerase"/>
    <property type="match status" value="1"/>
</dbReference>
<organism evidence="2">
    <name type="scientific">viral metagenome</name>
    <dbReference type="NCBI Taxonomy" id="1070528"/>
    <lineage>
        <taxon>unclassified sequences</taxon>
        <taxon>metagenomes</taxon>
        <taxon>organismal metagenomes</taxon>
    </lineage>
</organism>